<proteinExistence type="predicted"/>
<dbReference type="OrthoDB" id="117186at2"/>
<evidence type="ECO:0000313" key="1">
    <source>
        <dbReference type="EMBL" id="ABJ85121.1"/>
    </source>
</evidence>
<dbReference type="SUPFAM" id="SSF54427">
    <property type="entry name" value="NTF2-like"/>
    <property type="match status" value="1"/>
</dbReference>
<gene>
    <name evidence="1" type="ordered locus">Acid_4157</name>
</gene>
<dbReference type="HOGENOM" id="CLU_121854_0_0_0"/>
<dbReference type="Gene3D" id="3.10.450.50">
    <property type="match status" value="1"/>
</dbReference>
<name>Q01YZ4_SOLUE</name>
<dbReference type="AlphaFoldDB" id="Q01YZ4"/>
<dbReference type="InterPro" id="IPR032710">
    <property type="entry name" value="NTF2-like_dom_sf"/>
</dbReference>
<accession>Q01YZ4</accession>
<evidence type="ECO:0008006" key="2">
    <source>
        <dbReference type="Google" id="ProtNLM"/>
    </source>
</evidence>
<dbReference type="EMBL" id="CP000473">
    <property type="protein sequence ID" value="ABJ85121.1"/>
    <property type="molecule type" value="Genomic_DNA"/>
</dbReference>
<sequence length="146" mass="15819" precursor="true">MRLFASLLLAVTLMLAQTSDEKDVLAVVQKTFDGIGARDGDMIRSTMLPEAKVYSVRDAGAPAGTAVEDMAAQIAAAKVAMVERFTSPPRVLIRGRIAQVWGEYEFLRDGKFSHCGVDTATLFKTADGWKIATLSYTVERTGCKGQ</sequence>
<dbReference type="eggNOG" id="ENOG5032SDI">
    <property type="taxonomic scope" value="Bacteria"/>
</dbReference>
<protein>
    <recommendedName>
        <fullName evidence="2">DUF4440 domain-containing protein</fullName>
    </recommendedName>
</protein>
<reference evidence="1" key="1">
    <citation type="submission" date="2006-10" db="EMBL/GenBank/DDBJ databases">
        <title>Complete sequence of Solibacter usitatus Ellin6076.</title>
        <authorList>
            <consortium name="US DOE Joint Genome Institute"/>
            <person name="Copeland A."/>
            <person name="Lucas S."/>
            <person name="Lapidus A."/>
            <person name="Barry K."/>
            <person name="Detter J.C."/>
            <person name="Glavina del Rio T."/>
            <person name="Hammon N."/>
            <person name="Israni S."/>
            <person name="Dalin E."/>
            <person name="Tice H."/>
            <person name="Pitluck S."/>
            <person name="Thompson L.S."/>
            <person name="Brettin T."/>
            <person name="Bruce D."/>
            <person name="Han C."/>
            <person name="Tapia R."/>
            <person name="Gilna P."/>
            <person name="Schmutz J."/>
            <person name="Larimer F."/>
            <person name="Land M."/>
            <person name="Hauser L."/>
            <person name="Kyrpides N."/>
            <person name="Mikhailova N."/>
            <person name="Janssen P.H."/>
            <person name="Kuske C.R."/>
            <person name="Richardson P."/>
        </authorList>
    </citation>
    <scope>NUCLEOTIDE SEQUENCE</scope>
    <source>
        <strain evidence="1">Ellin6076</strain>
    </source>
</reference>
<dbReference type="KEGG" id="sus:Acid_4157"/>
<dbReference type="STRING" id="234267.Acid_4157"/>
<organism evidence="1">
    <name type="scientific">Solibacter usitatus (strain Ellin6076)</name>
    <dbReference type="NCBI Taxonomy" id="234267"/>
    <lineage>
        <taxon>Bacteria</taxon>
        <taxon>Pseudomonadati</taxon>
        <taxon>Acidobacteriota</taxon>
        <taxon>Terriglobia</taxon>
        <taxon>Bryobacterales</taxon>
        <taxon>Solibacteraceae</taxon>
        <taxon>Candidatus Solibacter</taxon>
    </lineage>
</organism>
<dbReference type="InParanoid" id="Q01YZ4"/>